<dbReference type="KEGG" id="bliq:INP51_06785"/>
<name>A0A7M2RJY8_9FIRM</name>
<dbReference type="InterPro" id="IPR011006">
    <property type="entry name" value="CheY-like_superfamily"/>
</dbReference>
<dbReference type="InterPro" id="IPR005561">
    <property type="entry name" value="ANTAR"/>
</dbReference>
<accession>A0A7M2RJY8</accession>
<dbReference type="InterPro" id="IPR036388">
    <property type="entry name" value="WH-like_DNA-bd_sf"/>
</dbReference>
<protein>
    <submittedName>
        <fullName evidence="2">ANTAR domain-containing protein</fullName>
    </submittedName>
</protein>
<keyword evidence="3" id="KW-1185">Reference proteome</keyword>
<evidence type="ECO:0000313" key="2">
    <source>
        <dbReference type="EMBL" id="QOV20633.1"/>
    </source>
</evidence>
<dbReference type="SMART" id="SM01012">
    <property type="entry name" value="ANTAR"/>
    <property type="match status" value="1"/>
</dbReference>
<evidence type="ECO:0000313" key="3">
    <source>
        <dbReference type="Proteomes" id="UP000593601"/>
    </source>
</evidence>
<feature type="domain" description="ANTAR" evidence="1">
    <location>
        <begin position="112"/>
        <end position="173"/>
    </location>
</feature>
<evidence type="ECO:0000259" key="1">
    <source>
        <dbReference type="PROSITE" id="PS50921"/>
    </source>
</evidence>
<reference evidence="2 3" key="1">
    <citation type="submission" date="2020-10" db="EMBL/GenBank/DDBJ databases">
        <title>Blautia liquoris sp.nov., isolated from the mud in a fermentation cellar used for the production of Chinese strong-flavoured liquor.</title>
        <authorList>
            <person name="Lu L."/>
        </authorList>
    </citation>
    <scope>NUCLEOTIDE SEQUENCE [LARGE SCALE GENOMIC DNA]</scope>
    <source>
        <strain evidence="2 3">LZLJ-3</strain>
    </source>
</reference>
<dbReference type="PROSITE" id="PS50921">
    <property type="entry name" value="ANTAR"/>
    <property type="match status" value="1"/>
</dbReference>
<dbReference type="GO" id="GO:0003723">
    <property type="term" value="F:RNA binding"/>
    <property type="evidence" value="ECO:0007669"/>
    <property type="project" value="InterPro"/>
</dbReference>
<organism evidence="2 3">
    <name type="scientific">Blautia liquoris</name>
    <dbReference type="NCBI Taxonomy" id="2779518"/>
    <lineage>
        <taxon>Bacteria</taxon>
        <taxon>Bacillati</taxon>
        <taxon>Bacillota</taxon>
        <taxon>Clostridia</taxon>
        <taxon>Lachnospirales</taxon>
        <taxon>Lachnospiraceae</taxon>
        <taxon>Blautia</taxon>
    </lineage>
</organism>
<dbReference type="Gene3D" id="1.10.10.10">
    <property type="entry name" value="Winged helix-like DNA-binding domain superfamily/Winged helix DNA-binding domain"/>
    <property type="match status" value="1"/>
</dbReference>
<sequence>MNSLIIAFPKIEDAKRIRDVLSRHDFYVDAVCTTASQALGEINDQDSGVLICGYKLPDMFFTELHELLPDGFEMLLIASERVLSSYEDSGIMSLSQPLSVNDLVATVRMMNRRIKMVRKNKKTHSKKDQSIIDEAKSLLMERNHLTESEAHRYLQKRSMENGTNLIETAEMVITLMNY</sequence>
<proteinExistence type="predicted"/>
<dbReference type="EMBL" id="CP063304">
    <property type="protein sequence ID" value="QOV20633.1"/>
    <property type="molecule type" value="Genomic_DNA"/>
</dbReference>
<dbReference type="SUPFAM" id="SSF52172">
    <property type="entry name" value="CheY-like"/>
    <property type="match status" value="1"/>
</dbReference>
<dbReference type="AlphaFoldDB" id="A0A7M2RJY8"/>
<dbReference type="Proteomes" id="UP000593601">
    <property type="component" value="Chromosome"/>
</dbReference>
<dbReference type="Pfam" id="PF03861">
    <property type="entry name" value="ANTAR"/>
    <property type="match status" value="1"/>
</dbReference>
<dbReference type="RefSeq" id="WP_193736947.1">
    <property type="nucleotide sequence ID" value="NZ_CP063304.1"/>
</dbReference>
<gene>
    <name evidence="2" type="ORF">INP51_06785</name>
</gene>